<dbReference type="AlphaFoldDB" id="A0A401GNC0"/>
<name>A0A401GNC0_9APHY</name>
<sequence length="103" mass="11924">MSYYDDIQRPNNVYRVRRSSNGLHQMYRSAGGGYYDAPPEMRMVYQYNQPALQPQMFYRPPPMPYGSRITRQYRPAMCCDTLCGPCCDSCCPSWCGPGWCCCC</sequence>
<dbReference type="InParanoid" id="A0A401GNC0"/>
<dbReference type="EMBL" id="BFAD01000005">
    <property type="protein sequence ID" value="GBE83727.1"/>
    <property type="molecule type" value="Genomic_DNA"/>
</dbReference>
<dbReference type="Proteomes" id="UP000287166">
    <property type="component" value="Unassembled WGS sequence"/>
</dbReference>
<reference evidence="1 2" key="1">
    <citation type="journal article" date="2018" name="Sci. Rep.">
        <title>Genome sequence of the cauliflower mushroom Sparassis crispa (Hanabiratake) and its association with beneficial usage.</title>
        <authorList>
            <person name="Kiyama R."/>
            <person name="Furutani Y."/>
            <person name="Kawaguchi K."/>
            <person name="Nakanishi T."/>
        </authorList>
    </citation>
    <scope>NUCLEOTIDE SEQUENCE [LARGE SCALE GENOMIC DNA]</scope>
</reference>
<organism evidence="1 2">
    <name type="scientific">Sparassis crispa</name>
    <dbReference type="NCBI Taxonomy" id="139825"/>
    <lineage>
        <taxon>Eukaryota</taxon>
        <taxon>Fungi</taxon>
        <taxon>Dikarya</taxon>
        <taxon>Basidiomycota</taxon>
        <taxon>Agaricomycotina</taxon>
        <taxon>Agaricomycetes</taxon>
        <taxon>Polyporales</taxon>
        <taxon>Sparassidaceae</taxon>
        <taxon>Sparassis</taxon>
    </lineage>
</organism>
<gene>
    <name evidence="1" type="ORF">SCP_0507830</name>
</gene>
<evidence type="ECO:0000313" key="1">
    <source>
        <dbReference type="EMBL" id="GBE83727.1"/>
    </source>
</evidence>
<dbReference type="RefSeq" id="XP_027614640.1">
    <property type="nucleotide sequence ID" value="XM_027758839.1"/>
</dbReference>
<comment type="caution">
    <text evidence="1">The sequence shown here is derived from an EMBL/GenBank/DDBJ whole genome shotgun (WGS) entry which is preliminary data.</text>
</comment>
<dbReference type="OrthoDB" id="10452280at2759"/>
<evidence type="ECO:0000313" key="2">
    <source>
        <dbReference type="Proteomes" id="UP000287166"/>
    </source>
</evidence>
<dbReference type="GeneID" id="38780644"/>
<proteinExistence type="predicted"/>
<keyword evidence="2" id="KW-1185">Reference proteome</keyword>
<accession>A0A401GNC0</accession>
<protein>
    <submittedName>
        <fullName evidence="1">Uncharacterized protein</fullName>
    </submittedName>
</protein>